<feature type="compositionally biased region" description="Basic residues" evidence="1">
    <location>
        <begin position="1"/>
        <end position="39"/>
    </location>
</feature>
<gene>
    <name evidence="2" type="ORF">SAMN05444167_2439</name>
</gene>
<protein>
    <recommendedName>
        <fullName evidence="4">GDSL-like Lipase/Acylhydrolase family protein</fullName>
    </recommendedName>
</protein>
<proteinExistence type="predicted"/>
<accession>A0A1G7L5H9</accession>
<evidence type="ECO:0000313" key="3">
    <source>
        <dbReference type="Proteomes" id="UP000182427"/>
    </source>
</evidence>
<feature type="region of interest" description="Disordered" evidence="1">
    <location>
        <begin position="1"/>
        <end position="44"/>
    </location>
</feature>
<dbReference type="AlphaFoldDB" id="A0A1G7L5H9"/>
<dbReference type="InterPro" id="IPR036514">
    <property type="entry name" value="SGNH_hydro_sf"/>
</dbReference>
<dbReference type="OrthoDB" id="2546654at2"/>
<dbReference type="Proteomes" id="UP000182427">
    <property type="component" value="Chromosome I"/>
</dbReference>
<dbReference type="Gene3D" id="3.40.50.1110">
    <property type="entry name" value="SGNH hydrolase"/>
    <property type="match status" value="1"/>
</dbReference>
<dbReference type="GO" id="GO:0016788">
    <property type="term" value="F:hydrolase activity, acting on ester bonds"/>
    <property type="evidence" value="ECO:0007669"/>
    <property type="project" value="UniProtKB-ARBA"/>
</dbReference>
<dbReference type="RefSeq" id="WP_083345377.1">
    <property type="nucleotide sequence ID" value="NZ_LT629690.1"/>
</dbReference>
<evidence type="ECO:0000256" key="1">
    <source>
        <dbReference type="SAM" id="MobiDB-lite"/>
    </source>
</evidence>
<dbReference type="EMBL" id="LT629690">
    <property type="protein sequence ID" value="SDF44715.1"/>
    <property type="molecule type" value="Genomic_DNA"/>
</dbReference>
<name>A0A1G7L5H9_9BACT</name>
<reference evidence="2 3" key="1">
    <citation type="submission" date="2016-10" db="EMBL/GenBank/DDBJ databases">
        <authorList>
            <person name="de Groot N.N."/>
        </authorList>
    </citation>
    <scope>NUCLEOTIDE SEQUENCE [LARGE SCALE GENOMIC DNA]</scope>
    <source>
        <strain evidence="2 3">GAS232</strain>
    </source>
</reference>
<evidence type="ECO:0008006" key="4">
    <source>
        <dbReference type="Google" id="ProtNLM"/>
    </source>
</evidence>
<keyword evidence="3" id="KW-1185">Reference proteome</keyword>
<evidence type="ECO:0000313" key="2">
    <source>
        <dbReference type="EMBL" id="SDF44715.1"/>
    </source>
</evidence>
<organism evidence="2 3">
    <name type="scientific">Terriglobus roseus</name>
    <dbReference type="NCBI Taxonomy" id="392734"/>
    <lineage>
        <taxon>Bacteria</taxon>
        <taxon>Pseudomonadati</taxon>
        <taxon>Acidobacteriota</taxon>
        <taxon>Terriglobia</taxon>
        <taxon>Terriglobales</taxon>
        <taxon>Acidobacteriaceae</taxon>
        <taxon>Terriglobus</taxon>
    </lineage>
</organism>
<sequence length="367" mass="39640">MAKAAKKASAKKTTAKKASAKKAPAKKAAKKVTTAKHGRATRESSIQKAAILQADQILARRQVSRKTRAAALKIHVERVEAQMKSPGRARAGMPVAERAPIAAAAALQSAGYLLAVGDSWFDYPIHDVLTKLEDNYAYNVESSAHKGDPIEAMVSHVGQMDKFARLMDKIVALGVMPKAILVSGGGDDIAGDAFGMLINNIDLPIAGWNEEVVAGVIDTRIATAYRKMFTLLNVLCQSDLKRTLPILVHGYDYPVPDGRGFLGGWGPLPGPWLKPGFDEKLFMDLTQTTSMIAKLIDRFNTMLQKLVKEPGFENVRYVDLRGTLSNGSDYKKYWANELHPTGGGIGGGNDGFGAVAAKFQEALLKYS</sequence>